<dbReference type="SUPFAM" id="SSF81383">
    <property type="entry name" value="F-box domain"/>
    <property type="match status" value="1"/>
</dbReference>
<sequence>MSSQTSYPSAVHKLPNETLATIFGHVSTAPDQIHHDGDNTLSYLSHASPFALSHVCRHWRNMVLSTPDMWTNFSITKPGPLLINLVLCWLLRSGDKPLMFGLYQGGENDNFSEALTILLVLLSHAGRWKSIQLHVDCNIDLLINKDRLPQPVALESIHVVLNNRSNIELCVNLSEFLHSSPCLTEVIWDNSRVFVPLPEMKWTNVAKLTLHDIQTAHLLLDALSQCERLETLNILGQVIQDLDDTWNTPDVRLPNLRNFAVGQFVEFDEDWTMPIYSTHGKLYTTLSRVPRALSHL</sequence>
<dbReference type="InterPro" id="IPR001810">
    <property type="entry name" value="F-box_dom"/>
</dbReference>
<evidence type="ECO:0000313" key="3">
    <source>
        <dbReference type="Proteomes" id="UP000054270"/>
    </source>
</evidence>
<organism evidence="2 3">
    <name type="scientific">Hypholoma sublateritium (strain FD-334 SS-4)</name>
    <dbReference type="NCBI Taxonomy" id="945553"/>
    <lineage>
        <taxon>Eukaryota</taxon>
        <taxon>Fungi</taxon>
        <taxon>Dikarya</taxon>
        <taxon>Basidiomycota</taxon>
        <taxon>Agaricomycotina</taxon>
        <taxon>Agaricomycetes</taxon>
        <taxon>Agaricomycetidae</taxon>
        <taxon>Agaricales</taxon>
        <taxon>Agaricineae</taxon>
        <taxon>Strophariaceae</taxon>
        <taxon>Hypholoma</taxon>
    </lineage>
</organism>
<dbReference type="STRING" id="945553.A0A0D2PVV0"/>
<gene>
    <name evidence="2" type="ORF">HYPSUDRAFT_584794</name>
</gene>
<protein>
    <recommendedName>
        <fullName evidence="1">F-box domain-containing protein</fullName>
    </recommendedName>
</protein>
<evidence type="ECO:0000313" key="2">
    <source>
        <dbReference type="EMBL" id="KJA23635.1"/>
    </source>
</evidence>
<name>A0A0D2PVV0_HYPSF</name>
<feature type="domain" description="F-box" evidence="1">
    <location>
        <begin position="13"/>
        <end position="75"/>
    </location>
</feature>
<dbReference type="AlphaFoldDB" id="A0A0D2PVV0"/>
<dbReference type="Proteomes" id="UP000054270">
    <property type="component" value="Unassembled WGS sequence"/>
</dbReference>
<dbReference type="EMBL" id="KN817542">
    <property type="protein sequence ID" value="KJA23635.1"/>
    <property type="molecule type" value="Genomic_DNA"/>
</dbReference>
<dbReference type="InterPro" id="IPR036047">
    <property type="entry name" value="F-box-like_dom_sf"/>
</dbReference>
<dbReference type="Gene3D" id="1.20.1280.50">
    <property type="match status" value="1"/>
</dbReference>
<evidence type="ECO:0000259" key="1">
    <source>
        <dbReference type="Pfam" id="PF12937"/>
    </source>
</evidence>
<keyword evidence="3" id="KW-1185">Reference proteome</keyword>
<accession>A0A0D2PVV0</accession>
<dbReference type="Pfam" id="PF12937">
    <property type="entry name" value="F-box-like"/>
    <property type="match status" value="1"/>
</dbReference>
<reference evidence="3" key="1">
    <citation type="submission" date="2014-04" db="EMBL/GenBank/DDBJ databases">
        <title>Evolutionary Origins and Diversification of the Mycorrhizal Mutualists.</title>
        <authorList>
            <consortium name="DOE Joint Genome Institute"/>
            <consortium name="Mycorrhizal Genomics Consortium"/>
            <person name="Kohler A."/>
            <person name="Kuo A."/>
            <person name="Nagy L.G."/>
            <person name="Floudas D."/>
            <person name="Copeland A."/>
            <person name="Barry K.W."/>
            <person name="Cichocki N."/>
            <person name="Veneault-Fourrey C."/>
            <person name="LaButti K."/>
            <person name="Lindquist E.A."/>
            <person name="Lipzen A."/>
            <person name="Lundell T."/>
            <person name="Morin E."/>
            <person name="Murat C."/>
            <person name="Riley R."/>
            <person name="Ohm R."/>
            <person name="Sun H."/>
            <person name="Tunlid A."/>
            <person name="Henrissat B."/>
            <person name="Grigoriev I.V."/>
            <person name="Hibbett D.S."/>
            <person name="Martin F."/>
        </authorList>
    </citation>
    <scope>NUCLEOTIDE SEQUENCE [LARGE SCALE GENOMIC DNA]</scope>
    <source>
        <strain evidence="3">FD-334 SS-4</strain>
    </source>
</reference>
<proteinExistence type="predicted"/>
<dbReference type="OrthoDB" id="3067211at2759"/>